<keyword evidence="1" id="KW-1133">Transmembrane helix</keyword>
<accession>A0ABW3AWF4</accession>
<dbReference type="PANTHER" id="PTHR36109">
    <property type="entry name" value="MEMBRANE PROTEIN-RELATED"/>
    <property type="match status" value="1"/>
</dbReference>
<evidence type="ECO:0000313" key="2">
    <source>
        <dbReference type="EMBL" id="MFD0795393.1"/>
    </source>
</evidence>
<comment type="caution">
    <text evidence="2">The sequence shown here is derived from an EMBL/GenBank/DDBJ whole genome shotgun (WGS) entry which is preliminary data.</text>
</comment>
<evidence type="ECO:0008006" key="4">
    <source>
        <dbReference type="Google" id="ProtNLM"/>
    </source>
</evidence>
<keyword evidence="3" id="KW-1185">Reference proteome</keyword>
<feature type="transmembrane region" description="Helical" evidence="1">
    <location>
        <begin position="79"/>
        <end position="100"/>
    </location>
</feature>
<dbReference type="RefSeq" id="WP_377117749.1">
    <property type="nucleotide sequence ID" value="NZ_JBHTHZ010000014.1"/>
</dbReference>
<keyword evidence="1" id="KW-0472">Membrane</keyword>
<proteinExistence type="predicted"/>
<evidence type="ECO:0000313" key="3">
    <source>
        <dbReference type="Proteomes" id="UP001597010"/>
    </source>
</evidence>
<feature type="transmembrane region" description="Helical" evidence="1">
    <location>
        <begin position="112"/>
        <end position="134"/>
    </location>
</feature>
<gene>
    <name evidence="2" type="ORF">ACFQZX_17355</name>
</gene>
<protein>
    <recommendedName>
        <fullName evidence="4">Heat induced stress protein YflT</fullName>
    </recommendedName>
</protein>
<sequence length="185" mass="19589">MKNSDRQKKRNILIAVFSGRESAELGVKELMDSHYTKDEINIIMSEETKVNLFAEINHVALLSENSSEMIFDGMKTGGTAGGVLVGIAAFIAAVGSNLIIPGLGLVALGPMVAGLVGAGAGSIAGGLIGALIAYDVPENKANLFNEELKKGKILIGVHPRNFGDIDKFQNAWKKIGAEKIFSNAY</sequence>
<name>A0ABW3AWF4_9SPHI</name>
<dbReference type="InterPro" id="IPR052948">
    <property type="entry name" value="Low_temp-induced_all0457"/>
</dbReference>
<dbReference type="PANTHER" id="PTHR36109:SF2">
    <property type="entry name" value="MEMBRANE PROTEIN"/>
    <property type="match status" value="1"/>
</dbReference>
<keyword evidence="1" id="KW-0812">Transmembrane</keyword>
<organism evidence="2 3">
    <name type="scientific">Mucilaginibacter litoreus</name>
    <dbReference type="NCBI Taxonomy" id="1048221"/>
    <lineage>
        <taxon>Bacteria</taxon>
        <taxon>Pseudomonadati</taxon>
        <taxon>Bacteroidota</taxon>
        <taxon>Sphingobacteriia</taxon>
        <taxon>Sphingobacteriales</taxon>
        <taxon>Sphingobacteriaceae</taxon>
        <taxon>Mucilaginibacter</taxon>
    </lineage>
</organism>
<evidence type="ECO:0000256" key="1">
    <source>
        <dbReference type="SAM" id="Phobius"/>
    </source>
</evidence>
<reference evidence="3" key="1">
    <citation type="journal article" date="2019" name="Int. J. Syst. Evol. Microbiol.">
        <title>The Global Catalogue of Microorganisms (GCM) 10K type strain sequencing project: providing services to taxonomists for standard genome sequencing and annotation.</title>
        <authorList>
            <consortium name="The Broad Institute Genomics Platform"/>
            <consortium name="The Broad Institute Genome Sequencing Center for Infectious Disease"/>
            <person name="Wu L."/>
            <person name="Ma J."/>
        </authorList>
    </citation>
    <scope>NUCLEOTIDE SEQUENCE [LARGE SCALE GENOMIC DNA]</scope>
    <source>
        <strain evidence="3">CCUG 61484</strain>
    </source>
</reference>
<dbReference type="EMBL" id="JBHTHZ010000014">
    <property type="protein sequence ID" value="MFD0795393.1"/>
    <property type="molecule type" value="Genomic_DNA"/>
</dbReference>
<dbReference type="Proteomes" id="UP001597010">
    <property type="component" value="Unassembled WGS sequence"/>
</dbReference>